<dbReference type="Gene3D" id="1.10.287.770">
    <property type="entry name" value="YojJ-like"/>
    <property type="match status" value="1"/>
</dbReference>
<organism evidence="14 15">
    <name type="scientific">Larinioides sclopetarius</name>
    <dbReference type="NCBI Taxonomy" id="280406"/>
    <lineage>
        <taxon>Eukaryota</taxon>
        <taxon>Metazoa</taxon>
        <taxon>Ecdysozoa</taxon>
        <taxon>Arthropoda</taxon>
        <taxon>Chelicerata</taxon>
        <taxon>Arachnida</taxon>
        <taxon>Araneae</taxon>
        <taxon>Araneomorphae</taxon>
        <taxon>Entelegynae</taxon>
        <taxon>Araneoidea</taxon>
        <taxon>Araneidae</taxon>
        <taxon>Larinioides</taxon>
    </lineage>
</organism>
<dbReference type="EMBL" id="CAXIEN010000246">
    <property type="protein sequence ID" value="CAL1289316.1"/>
    <property type="molecule type" value="Genomic_DNA"/>
</dbReference>
<comment type="subcellular location">
    <subcellularLocation>
        <location evidence="1">Membrane</location>
        <topology evidence="1">Multi-pass membrane protein</topology>
    </subcellularLocation>
</comment>
<evidence type="ECO:0000256" key="13">
    <source>
        <dbReference type="SAM" id="Phobius"/>
    </source>
</evidence>
<evidence type="ECO:0000256" key="2">
    <source>
        <dbReference type="ARBA" id="ARBA00007193"/>
    </source>
</evidence>
<evidence type="ECO:0000256" key="3">
    <source>
        <dbReference type="ARBA" id="ARBA00022448"/>
    </source>
</evidence>
<name>A0AAV2AZ65_9ARAC</name>
<keyword evidence="15" id="KW-1185">Reference proteome</keyword>
<dbReference type="InterPro" id="IPR001873">
    <property type="entry name" value="ENaC"/>
</dbReference>
<keyword evidence="9 13" id="KW-0472">Membrane</keyword>
<reference evidence="14 15" key="1">
    <citation type="submission" date="2024-04" db="EMBL/GenBank/DDBJ databases">
        <authorList>
            <person name="Rising A."/>
            <person name="Reimegard J."/>
            <person name="Sonavane S."/>
            <person name="Akerstrom W."/>
            <person name="Nylinder S."/>
            <person name="Hedman E."/>
            <person name="Kallberg Y."/>
        </authorList>
    </citation>
    <scope>NUCLEOTIDE SEQUENCE [LARGE SCALE GENOMIC DNA]</scope>
</reference>
<accession>A0AAV2AZ65</accession>
<keyword evidence="6 13" id="KW-1133">Transmembrane helix</keyword>
<keyword evidence="4 12" id="KW-0894">Sodium channel</keyword>
<sequence>KLQYKYIVKELKTEGKGFYSDVQVRILSPEVTVLQHVPLYGSGEIFSYVGGLLGCWLGISVFSFTDIIEKFIREVARWKKRFIMEKKQKPPTSEIHEEL</sequence>
<evidence type="ECO:0000256" key="11">
    <source>
        <dbReference type="ARBA" id="ARBA00023303"/>
    </source>
</evidence>
<protein>
    <submittedName>
        <fullName evidence="14">Uncharacterized protein</fullName>
    </submittedName>
</protein>
<dbReference type="GO" id="GO:0016020">
    <property type="term" value="C:membrane"/>
    <property type="evidence" value="ECO:0007669"/>
    <property type="project" value="UniProtKB-SubCell"/>
</dbReference>
<keyword evidence="7" id="KW-0915">Sodium</keyword>
<feature type="transmembrane region" description="Helical" evidence="13">
    <location>
        <begin position="45"/>
        <end position="68"/>
    </location>
</feature>
<feature type="non-terminal residue" evidence="14">
    <location>
        <position position="1"/>
    </location>
</feature>
<keyword evidence="5 12" id="KW-0812">Transmembrane</keyword>
<keyword evidence="11 12" id="KW-0407">Ion channel</keyword>
<comment type="caution">
    <text evidence="14">The sequence shown here is derived from an EMBL/GenBank/DDBJ whole genome shotgun (WGS) entry which is preliminary data.</text>
</comment>
<evidence type="ECO:0000256" key="12">
    <source>
        <dbReference type="RuleBase" id="RU000679"/>
    </source>
</evidence>
<gene>
    <name evidence="14" type="ORF">LARSCL_LOCUS15859</name>
</gene>
<dbReference type="GO" id="GO:0005272">
    <property type="term" value="F:sodium channel activity"/>
    <property type="evidence" value="ECO:0007669"/>
    <property type="project" value="UniProtKB-KW"/>
</dbReference>
<evidence type="ECO:0000256" key="4">
    <source>
        <dbReference type="ARBA" id="ARBA00022461"/>
    </source>
</evidence>
<evidence type="ECO:0000256" key="7">
    <source>
        <dbReference type="ARBA" id="ARBA00023053"/>
    </source>
</evidence>
<evidence type="ECO:0000256" key="10">
    <source>
        <dbReference type="ARBA" id="ARBA00023201"/>
    </source>
</evidence>
<comment type="similarity">
    <text evidence="2 12">Belongs to the amiloride-sensitive sodium channel (TC 1.A.6) family.</text>
</comment>
<keyword evidence="10 12" id="KW-0739">Sodium transport</keyword>
<evidence type="ECO:0000313" key="14">
    <source>
        <dbReference type="EMBL" id="CAL1289316.1"/>
    </source>
</evidence>
<dbReference type="AlphaFoldDB" id="A0AAV2AZ65"/>
<evidence type="ECO:0000256" key="8">
    <source>
        <dbReference type="ARBA" id="ARBA00023065"/>
    </source>
</evidence>
<proteinExistence type="inferred from homology"/>
<dbReference type="Pfam" id="PF00858">
    <property type="entry name" value="ASC"/>
    <property type="match status" value="1"/>
</dbReference>
<evidence type="ECO:0000256" key="1">
    <source>
        <dbReference type="ARBA" id="ARBA00004141"/>
    </source>
</evidence>
<keyword evidence="3 12" id="KW-0813">Transport</keyword>
<evidence type="ECO:0000256" key="9">
    <source>
        <dbReference type="ARBA" id="ARBA00023136"/>
    </source>
</evidence>
<keyword evidence="8 12" id="KW-0406">Ion transport</keyword>
<evidence type="ECO:0000313" key="15">
    <source>
        <dbReference type="Proteomes" id="UP001497382"/>
    </source>
</evidence>
<evidence type="ECO:0000256" key="5">
    <source>
        <dbReference type="ARBA" id="ARBA00022692"/>
    </source>
</evidence>
<dbReference type="Proteomes" id="UP001497382">
    <property type="component" value="Unassembled WGS sequence"/>
</dbReference>
<evidence type="ECO:0000256" key="6">
    <source>
        <dbReference type="ARBA" id="ARBA00022989"/>
    </source>
</evidence>